<dbReference type="SMART" id="SM00825">
    <property type="entry name" value="PKS_KS"/>
    <property type="match status" value="2"/>
</dbReference>
<dbReference type="InterPro" id="IPR006162">
    <property type="entry name" value="Ppantetheine_attach_site"/>
</dbReference>
<dbReference type="Pfam" id="PF02801">
    <property type="entry name" value="Ketoacyl-synt_C"/>
    <property type="match status" value="2"/>
</dbReference>
<feature type="domain" description="Carrier" evidence="10">
    <location>
        <begin position="1671"/>
        <end position="1746"/>
    </location>
</feature>
<reference evidence="14" key="1">
    <citation type="journal article" date="2019" name="Int. J. Syst. Evol. Microbiol.">
        <title>The Global Catalogue of Microorganisms (GCM) 10K type strain sequencing project: providing services to taxonomists for standard genome sequencing and annotation.</title>
        <authorList>
            <consortium name="The Broad Institute Genomics Platform"/>
            <consortium name="The Broad Institute Genome Sequencing Center for Infectious Disease"/>
            <person name="Wu L."/>
            <person name="Ma J."/>
        </authorList>
    </citation>
    <scope>NUCLEOTIDE SEQUENCE [LARGE SCALE GENOMIC DNA]</scope>
    <source>
        <strain evidence="14">JCM 4565</strain>
    </source>
</reference>
<dbReference type="PROSITE" id="PS00606">
    <property type="entry name" value="KS3_1"/>
    <property type="match status" value="2"/>
</dbReference>
<dbReference type="CDD" id="cd00833">
    <property type="entry name" value="PKS"/>
    <property type="match status" value="2"/>
</dbReference>
<dbReference type="SUPFAM" id="SSF53901">
    <property type="entry name" value="Thiolase-like"/>
    <property type="match status" value="2"/>
</dbReference>
<dbReference type="RefSeq" id="WP_344120769.1">
    <property type="nucleotide sequence ID" value="NZ_BAAABW010000026.1"/>
</dbReference>
<dbReference type="Pfam" id="PF00698">
    <property type="entry name" value="Acyl_transf_1"/>
    <property type="match status" value="2"/>
</dbReference>
<dbReference type="InterPro" id="IPR032821">
    <property type="entry name" value="PKS_assoc"/>
</dbReference>
<dbReference type="InterPro" id="IPR050091">
    <property type="entry name" value="PKS_NRPS_Biosynth_Enz"/>
</dbReference>
<dbReference type="SMART" id="SM00826">
    <property type="entry name" value="PKS_DH"/>
    <property type="match status" value="2"/>
</dbReference>
<dbReference type="Pfam" id="PF22953">
    <property type="entry name" value="SpnB_Rossmann"/>
    <property type="match status" value="2"/>
</dbReference>
<feature type="active site" description="Proton donor; for dehydratase activity" evidence="8">
    <location>
        <position position="1140"/>
    </location>
</feature>
<dbReference type="InterPro" id="IPR014031">
    <property type="entry name" value="Ketoacyl_synth_C"/>
</dbReference>
<dbReference type="PROSITE" id="PS52004">
    <property type="entry name" value="KS3_2"/>
    <property type="match status" value="2"/>
</dbReference>
<feature type="region of interest" description="C-terminal hotdog fold" evidence="8">
    <location>
        <begin position="2802"/>
        <end position="2942"/>
    </location>
</feature>
<dbReference type="InterPro" id="IPR016039">
    <property type="entry name" value="Thiolase-like"/>
</dbReference>
<evidence type="ECO:0000256" key="7">
    <source>
        <dbReference type="ARBA" id="ARBA00023315"/>
    </source>
</evidence>
<keyword evidence="14" id="KW-1185">Reference proteome</keyword>
<evidence type="ECO:0000313" key="14">
    <source>
        <dbReference type="Proteomes" id="UP001500063"/>
    </source>
</evidence>
<feature type="active site" description="Proton donor; for dehydratase activity" evidence="8">
    <location>
        <position position="2863"/>
    </location>
</feature>
<keyword evidence="3" id="KW-0597">Phosphoprotein</keyword>
<evidence type="ECO:0000256" key="5">
    <source>
        <dbReference type="ARBA" id="ARBA00023194"/>
    </source>
</evidence>
<dbReference type="Pfam" id="PF08659">
    <property type="entry name" value="KR"/>
    <property type="match status" value="2"/>
</dbReference>
<dbReference type="PANTHER" id="PTHR43775">
    <property type="entry name" value="FATTY ACID SYNTHASE"/>
    <property type="match status" value="1"/>
</dbReference>
<dbReference type="Pfam" id="PF00550">
    <property type="entry name" value="PP-binding"/>
    <property type="match status" value="2"/>
</dbReference>
<keyword evidence="6" id="KW-0511">Multifunctional enzyme</keyword>
<dbReference type="InterPro" id="IPR049551">
    <property type="entry name" value="PKS_DH_C"/>
</dbReference>
<dbReference type="Gene3D" id="3.10.129.110">
    <property type="entry name" value="Polyketide synthase dehydratase"/>
    <property type="match status" value="2"/>
</dbReference>
<dbReference type="PROSITE" id="PS00012">
    <property type="entry name" value="PHOSPHOPANTETHEINE"/>
    <property type="match status" value="2"/>
</dbReference>
<dbReference type="InterPro" id="IPR018201">
    <property type="entry name" value="Ketoacyl_synth_AS"/>
</dbReference>
<dbReference type="SMART" id="SM01294">
    <property type="entry name" value="PKS_PP_betabranch"/>
    <property type="match status" value="1"/>
</dbReference>
<dbReference type="Gene3D" id="3.40.47.10">
    <property type="match status" value="2"/>
</dbReference>
<feature type="active site" description="Proton acceptor; for dehydratase activity" evidence="8">
    <location>
        <position position="963"/>
    </location>
</feature>
<sequence>MTDDQNLLSKLKWVARELHQTRQQLQSAEQRHRVPIAIVGMACRYPGGVSSPEDLWRLVAGSGDAVSDFPEDRGWDTDSLFDPDPDRPGRSATRKGGFLHDAADFDPGFFGISPREALAMDPQQRLLLETSWEAVERAGIDVTTLKGSRTGVYAGVMYHDYAAGLPSVPDEIEGYYGTGTAASVVSGRVPYTFGFTGPAITVDTACSSSLVALHLAVQALRRDECSLALAGGVTVMSSPVMFAEFSRQGGLSVDGRCKAFGTGADGTGWSEGVGVLVLERLSDARRNGHRVLAVVRGSAVNQDGASNGLTAPSGPAQERVIRQALADAGVPADGVDAVEAHGTGTRLGDPIEAQALLATYGQDRSGERPLWLGSLKSNLGHAQAAAGVGGVIKMVMAMRHGVMPRTLHAEEPTPLVDWSAGAVELLSEARPWPEADRPRRAGVSSFGISGTNAHVILENAPDEQGPAEDASPDAPAAVGGPVPWVVSGRTEEALAAQARRLRDHVARQEPLDVRAVGRALVTTRSVFEHRAVVVGEGEKALLAGLDAIAAGESVAGLVRGVADGPVRSAVMLTGQGSQRVGMGRELYDTYPVFAGALDEVCGELDRHLERPLKGVLFGVDGEVLDRTEFAQPALFAVEVALFRLVESWGVRPDFLVGHSIGEIVAAHVAGVFSLEDACELVAARGRLMQALPTGGVMIAVQASEGEVLPYLTERVSIAAVNGPQSVVIAGDEDAALEVVARFEGRKSKRLTVSHAFHSPHMDAMLEEFRAVAEGLEYHAPSMALVSNVTGALAGVDEVCSAEYWVRHVRQPVRFMDGIRSLEAEGVSVFLELGPDGVLSALGPDCLTADDDITPLFATGLRGADVPEPRALLEAVAQVHTRGAEVDWSAVLGTGPVAHDLPTYAFQRERFWLDVPAWRGDVAGLGLVAAGHPLLGAVVSLPDDRGAVWTGRLSLAEQPWLADHTVFGSAVLPGAVFVELALQAGERVGCGRLEELTLQQPLVLDASGGVRLQVALAAMDETGRCAVTVHSCPDADADADTGALGGEVWTLHAIGTLAGVDAPADRGMGTGLGVWPPHGAASIGVSDLYDRLAEQGYGYGPVFRGVRAAWRRGGEVFAEVALPEPASGDSTGFGIHPALLDAVLHMSIDPSADEVRLPFVWSGVELPGAGGSVVRVRVMTSADGEVSVRAVDESGAPVLSVDRLVTRPVAREQLRAAGDGLRDALFEVEWTAVPVSAEVSSEWGTWGSQDASELVVWAHGGVVGEVVPAVTARALAVVQEFLSDERFVDSRLVVLTRGAVGVGPDGGVADLSAAPVWGLVRSAQVEHPGRLLLVDVEPGLSAEAEEAALRTALGSGEPQVAVRGGRAFVPRLARLTVPRGEEGRTSFGPGGTVLVTGGTGGLGALVARHLVSAYGVRDLLLVSRRGGAAEGVRQLVAALEESGARVRVAACDVGDRDALAALLASIPDDRPLTGVVHCAGVVDDGVIESLTPDRLAGVLRPKAEAALHLHELTAGLDLSAFVLFSSFAGVAGSAGQASYAAANAFLDALAYERRARGLSAVSAAWGLWGEDRGMGGQVAEGDLARIKRLGAVAMSAEEGLALFDAVVAQDRALCVPASLDVAGLRRRGAEDVSPVLRSLARGGARRAPAESSGRGAGLAARIAGLAESERRRVVLDVVRGHAGEVLGYGPGRSVGVDTPFKGLGFDSLTAVELRNRLNAATGLRLPASLVFDHPTPKRIAEYLTRELADQVEERPVVVAATSVASDDPIAIVGMACRYPGGVRTPDDLWRLVLDGRDSIGPFPDDRGWNVRDLFDPDKAAAGKSYVAEGGFLYDAADFDPGFFGISPREALAMDPQQRLLLEASWEAIEHAGIDPKSLQGTDTGVFTGVMYHDYASRLPDIPEGLEGFLGYGSAGSVASGRLSYSLGLSGPALTLDTACSSSLVAMHLAADSLRRGESSLALAGGVTVMASPGAFVEFSRQGGLSSDGRCKAFGAGADGTGWSEGAGILVLERLSDARRNGHQVLAVVRGSAVNQDGASNGLTAPSGPAQERVIRQALANAGVAARDIDAVEAHGTGTQLGDPIEAQALLATYGQDRSGERPLWLGSLKSNLGHAQAAAGVGGVIKMVMAMRHGTLPRTLHAEEPTPLVDWSAGAVELLSEARPWPEADRPRRAGVSSFGISGTNAHIILEQAPQEQDALQETAGGLVPWLLSGRTEAALRAQARRLREHSAGQESLDMRAVGRALAATRSVFEHRAVVVGEGEEALLAGLEALAAGESVAGLVRGVADGPVRSAVMFTGQGSQRVGMGRELYEAFPVFAGALDEVCVELDRHLERPLKGVLFGVDGEVLDRTEFAQPALFAVEVALFRLVESWGVRPDFVVGHSIGEIVAAHVAGVFSLEDACRLVAARGRLMQALPTGGVMIAVQASEGEVLPHLTERVSVAAVNGPQSVVIAGDEDAALEIVARFEGRKSKRLTVSHAFHSPHMDAMLEEFRSVAEGLEYHAPGVALVSNVTGALAGVDEVCSAEYWVRHVRQSVRFMDGMRSLEAEGVSVFLELGPDGVLSALGPDCLTADDDITPLFATGLRGADVPEPRALLEAVAQVHTRGVEVDWPAVLGAGPVARDLPTYAFQRERFWLDVPTSPGDAAGLGLVAAGHPLLGATVSLPDGRGTLWTGRLSLAEQPWLADHTMFGRVVLPGSALVELALQAGDHARCPYLEGLTYHRPLVLPVEVGAAVSIQVLVAAADEDGRSVVEVFARPGDAADDADWTLHASGALMRNGSAANAEDPFAGVRQDAWPPAGASALPVEELYERTARSDIGLGPAFQGIQAAWRRGEETFAEVALPEPASDEAAAYGIHPALLDAVSRVALQGGTEDADGARLPSDWSGVGLSGAGAGASVVRVRVAPSADGEVSVRAVDASGALVLSIDRLTARPVTQEELRSSGDAMRDALFDVDWTAVPVSAEPPSRWSVWGAADDSGLMVWAHSGDAAEDMATVTARALRTVQEFLSDERFVDSRLVVLTRGAVGVGPDGGVADLSAAPVWGLVRSAQVEHPGRLLLVDVEPGLSAEVEEAALRTALGSGEPQVAVRGGRALVPRLKRVAAFPEHKAEASFGDRGTVLVTGGTGGLGALVARHLVSAYGVRDLLLVSRRGGAAEGVDQLVAELQESGARVRVEACDVGDRDALASLLSSIPEDRPLAGVVHCAGVVADGVIESLDAERLAGVFRPKADAALHLHELTAGLDLSAFVLFSSVAGVFGAAGRANYSAANAFLDALAHERRAQGLPAVSAAWGLWEEDRGMGGQVTEADLARIRREGAVAMSAEEGLALFDAVLAHDRALCVPARLDLAALGGADAPPPPVLRRLVRPARRRSDAAVRQEHSPENAAEKLTRRLAGLSDAEQVRSLLGLIRGHVATMLGHSDPEAVSPDRGFLESGFSSVAVVELRNRLSQATGLRFSAATLFDHPTPRAVARYVQERLAVTAPADADSDAAVEFRAALSALPLHRLKEVGVLDALLRLTGFDSALGGSGSDAVEDGQAALDGAEPPAVTPESIDAMDLESLLHMATNTDA</sequence>
<feature type="region of interest" description="Disordered" evidence="9">
    <location>
        <begin position="68"/>
        <end position="97"/>
    </location>
</feature>
<dbReference type="InterPro" id="IPR009081">
    <property type="entry name" value="PP-bd_ACP"/>
</dbReference>
<dbReference type="Gene3D" id="3.30.70.3290">
    <property type="match status" value="2"/>
</dbReference>
<feature type="domain" description="PKS/mFAS DH" evidence="12">
    <location>
        <begin position="931"/>
        <end position="1214"/>
    </location>
</feature>
<dbReference type="SMART" id="SM00827">
    <property type="entry name" value="PKS_AT"/>
    <property type="match status" value="2"/>
</dbReference>
<dbReference type="SUPFAM" id="SSF52151">
    <property type="entry name" value="FabD/lysophospholipase-like"/>
    <property type="match status" value="2"/>
</dbReference>
<dbReference type="EMBL" id="BAAABW010000026">
    <property type="protein sequence ID" value="GAA0364558.1"/>
    <property type="molecule type" value="Genomic_DNA"/>
</dbReference>
<protein>
    <submittedName>
        <fullName evidence="13">Type I polyketide synthase</fullName>
    </submittedName>
</protein>
<dbReference type="InterPro" id="IPR016035">
    <property type="entry name" value="Acyl_Trfase/lysoPLipase"/>
</dbReference>
<gene>
    <name evidence="13" type="ORF">GCM10010319_48030</name>
</gene>
<dbReference type="InterPro" id="IPR036736">
    <property type="entry name" value="ACP-like_sf"/>
</dbReference>
<evidence type="ECO:0000256" key="9">
    <source>
        <dbReference type="SAM" id="MobiDB-lite"/>
    </source>
</evidence>
<dbReference type="SUPFAM" id="SSF55048">
    <property type="entry name" value="Probable ACP-binding domain of malonyl-CoA ACP transacylase"/>
    <property type="match status" value="2"/>
</dbReference>
<dbReference type="InterPro" id="IPR020841">
    <property type="entry name" value="PKS_Beta-ketoAc_synthase_dom"/>
</dbReference>
<dbReference type="PROSITE" id="PS52019">
    <property type="entry name" value="PKS_MFAS_DH"/>
    <property type="match status" value="2"/>
</dbReference>
<keyword evidence="5" id="KW-0045">Antibiotic biosynthesis</keyword>
<dbReference type="InterPro" id="IPR055123">
    <property type="entry name" value="SpnB-like_Rossmann"/>
</dbReference>
<dbReference type="SUPFAM" id="SSF51735">
    <property type="entry name" value="NAD(P)-binding Rossmann-fold domains"/>
    <property type="match status" value="4"/>
</dbReference>
<comment type="pathway">
    <text evidence="1">Antibiotic biosynthesis.</text>
</comment>
<dbReference type="Pfam" id="PF21089">
    <property type="entry name" value="PKS_DH_N"/>
    <property type="match status" value="2"/>
</dbReference>
<keyword evidence="7" id="KW-0012">Acyltransferase</keyword>
<evidence type="ECO:0000256" key="3">
    <source>
        <dbReference type="ARBA" id="ARBA00022553"/>
    </source>
</evidence>
<dbReference type="Gene3D" id="1.10.1200.10">
    <property type="entry name" value="ACP-like"/>
    <property type="match status" value="2"/>
</dbReference>
<evidence type="ECO:0000256" key="2">
    <source>
        <dbReference type="ARBA" id="ARBA00022450"/>
    </source>
</evidence>
<dbReference type="InterPro" id="IPR001227">
    <property type="entry name" value="Ac_transferase_dom_sf"/>
</dbReference>
<feature type="region of interest" description="N-terminal hotdog fold" evidence="8">
    <location>
        <begin position="2656"/>
        <end position="2783"/>
    </location>
</feature>
<feature type="region of interest" description="C-terminal hotdog fold" evidence="8">
    <location>
        <begin position="1079"/>
        <end position="1214"/>
    </location>
</feature>
<dbReference type="Pfam" id="PF00109">
    <property type="entry name" value="ketoacyl-synt"/>
    <property type="match status" value="2"/>
</dbReference>
<dbReference type="InterPro" id="IPR042104">
    <property type="entry name" value="PKS_dehydratase_sf"/>
</dbReference>
<accession>A0ABP3H851</accession>
<feature type="domain" description="PKS/mFAS DH" evidence="12">
    <location>
        <begin position="2656"/>
        <end position="2942"/>
    </location>
</feature>
<dbReference type="InterPro" id="IPR014030">
    <property type="entry name" value="Ketoacyl_synth_N"/>
</dbReference>
<dbReference type="SUPFAM" id="SSF47336">
    <property type="entry name" value="ACP-like"/>
    <property type="match status" value="2"/>
</dbReference>
<dbReference type="InterPro" id="IPR016036">
    <property type="entry name" value="Malonyl_transacylase_ACP-bd"/>
</dbReference>
<evidence type="ECO:0000259" key="10">
    <source>
        <dbReference type="PROSITE" id="PS50075"/>
    </source>
</evidence>
<dbReference type="InterPro" id="IPR020807">
    <property type="entry name" value="PKS_DH"/>
</dbReference>
<dbReference type="Gene3D" id="3.40.50.720">
    <property type="entry name" value="NAD(P)-binding Rossmann-like Domain"/>
    <property type="match status" value="2"/>
</dbReference>
<dbReference type="InterPro" id="IPR013968">
    <property type="entry name" value="PKS_KR"/>
</dbReference>
<dbReference type="Gene3D" id="3.40.366.10">
    <property type="entry name" value="Malonyl-Coenzyme A Acyl Carrier Protein, domain 2"/>
    <property type="match status" value="2"/>
</dbReference>
<feature type="domain" description="Ketosynthase family 3 (KS3)" evidence="11">
    <location>
        <begin position="1765"/>
        <end position="2191"/>
    </location>
</feature>
<dbReference type="InterPro" id="IPR036291">
    <property type="entry name" value="NAD(P)-bd_dom_sf"/>
</dbReference>
<keyword evidence="2" id="KW-0596">Phosphopantetheine</keyword>
<feature type="active site" description="Proton acceptor; for dehydratase activity" evidence="8">
    <location>
        <position position="2688"/>
    </location>
</feature>
<evidence type="ECO:0000256" key="1">
    <source>
        <dbReference type="ARBA" id="ARBA00004792"/>
    </source>
</evidence>
<dbReference type="InterPro" id="IPR049552">
    <property type="entry name" value="PKS_DH_N"/>
</dbReference>
<dbReference type="SMART" id="SM00822">
    <property type="entry name" value="PKS_KR"/>
    <property type="match status" value="2"/>
</dbReference>
<evidence type="ECO:0000256" key="8">
    <source>
        <dbReference type="PROSITE-ProRule" id="PRU01363"/>
    </source>
</evidence>
<dbReference type="InterPro" id="IPR049900">
    <property type="entry name" value="PKS_mFAS_DH"/>
</dbReference>
<evidence type="ECO:0000259" key="11">
    <source>
        <dbReference type="PROSITE" id="PS52004"/>
    </source>
</evidence>
<dbReference type="Pfam" id="PF16197">
    <property type="entry name" value="KAsynt_C_assoc"/>
    <property type="match status" value="2"/>
</dbReference>
<dbReference type="InterPro" id="IPR014043">
    <property type="entry name" value="Acyl_transferase_dom"/>
</dbReference>
<dbReference type="PANTHER" id="PTHR43775:SF51">
    <property type="entry name" value="INACTIVE PHENOLPHTHIOCEROL SYNTHESIS POLYKETIDE SYNTHASE TYPE I PKS1-RELATED"/>
    <property type="match status" value="1"/>
</dbReference>
<dbReference type="InterPro" id="IPR057326">
    <property type="entry name" value="KR_dom"/>
</dbReference>
<dbReference type="Proteomes" id="UP001500063">
    <property type="component" value="Unassembled WGS sequence"/>
</dbReference>
<evidence type="ECO:0000256" key="6">
    <source>
        <dbReference type="ARBA" id="ARBA00023268"/>
    </source>
</evidence>
<feature type="region of interest" description="N-terminal hotdog fold" evidence="8">
    <location>
        <begin position="931"/>
        <end position="1063"/>
    </location>
</feature>
<dbReference type="Pfam" id="PF14765">
    <property type="entry name" value="PS-DH"/>
    <property type="match status" value="2"/>
</dbReference>
<evidence type="ECO:0000256" key="4">
    <source>
        <dbReference type="ARBA" id="ARBA00022679"/>
    </source>
</evidence>
<evidence type="ECO:0000259" key="12">
    <source>
        <dbReference type="PROSITE" id="PS52019"/>
    </source>
</evidence>
<organism evidence="13 14">
    <name type="scientific">Streptomyces blastmyceticus</name>
    <dbReference type="NCBI Taxonomy" id="68180"/>
    <lineage>
        <taxon>Bacteria</taxon>
        <taxon>Bacillati</taxon>
        <taxon>Actinomycetota</taxon>
        <taxon>Actinomycetes</taxon>
        <taxon>Kitasatosporales</taxon>
        <taxon>Streptomycetaceae</taxon>
        <taxon>Streptomyces</taxon>
    </lineage>
</organism>
<keyword evidence="4" id="KW-0808">Transferase</keyword>
<proteinExistence type="predicted"/>
<dbReference type="InterPro" id="IPR020806">
    <property type="entry name" value="PKS_PP-bd"/>
</dbReference>
<dbReference type="CDD" id="cd08956">
    <property type="entry name" value="KR_3_FAS_SDR_x"/>
    <property type="match status" value="2"/>
</dbReference>
<name>A0ABP3H851_9ACTN</name>
<comment type="caution">
    <text evidence="13">The sequence shown here is derived from an EMBL/GenBank/DDBJ whole genome shotgun (WGS) entry which is preliminary data.</text>
</comment>
<feature type="domain" description="Ketosynthase family 3 (KS3)" evidence="11">
    <location>
        <begin position="33"/>
        <end position="459"/>
    </location>
</feature>
<feature type="domain" description="Carrier" evidence="10">
    <location>
        <begin position="3404"/>
        <end position="3479"/>
    </location>
</feature>
<dbReference type="PROSITE" id="PS50075">
    <property type="entry name" value="CARRIER"/>
    <property type="match status" value="2"/>
</dbReference>
<evidence type="ECO:0000313" key="13">
    <source>
        <dbReference type="EMBL" id="GAA0364558.1"/>
    </source>
</evidence>
<dbReference type="SMART" id="SM00823">
    <property type="entry name" value="PKS_PP"/>
    <property type="match status" value="2"/>
</dbReference>